<dbReference type="InParanoid" id="G3GSZ4"/>
<protein>
    <submittedName>
        <fullName evidence="1">Uncharacterized protein</fullName>
    </submittedName>
</protein>
<dbReference type="EMBL" id="JH000015">
    <property type="protein sequence ID" value="EGW00498.1"/>
    <property type="molecule type" value="Genomic_DNA"/>
</dbReference>
<name>G3GSZ4_CRIGR</name>
<sequence>MMFSWSPAAADSSAGVAHQGQCQREFGILLCSFIIIQPVLCSCVWEKAELD</sequence>
<evidence type="ECO:0000313" key="1">
    <source>
        <dbReference type="EMBL" id="EGW00498.1"/>
    </source>
</evidence>
<proteinExistence type="predicted"/>
<dbReference type="AlphaFoldDB" id="G3GSZ4"/>
<accession>G3GSZ4</accession>
<evidence type="ECO:0000313" key="2">
    <source>
        <dbReference type="Proteomes" id="UP000001075"/>
    </source>
</evidence>
<organism evidence="1 2">
    <name type="scientific">Cricetulus griseus</name>
    <name type="common">Chinese hamster</name>
    <name type="synonym">Cricetulus barabensis griseus</name>
    <dbReference type="NCBI Taxonomy" id="10029"/>
    <lineage>
        <taxon>Eukaryota</taxon>
        <taxon>Metazoa</taxon>
        <taxon>Chordata</taxon>
        <taxon>Craniata</taxon>
        <taxon>Vertebrata</taxon>
        <taxon>Euteleostomi</taxon>
        <taxon>Mammalia</taxon>
        <taxon>Eutheria</taxon>
        <taxon>Euarchontoglires</taxon>
        <taxon>Glires</taxon>
        <taxon>Rodentia</taxon>
        <taxon>Myomorpha</taxon>
        <taxon>Muroidea</taxon>
        <taxon>Cricetidae</taxon>
        <taxon>Cricetinae</taxon>
        <taxon>Cricetulus</taxon>
    </lineage>
</organism>
<dbReference type="Proteomes" id="UP000001075">
    <property type="component" value="Unassembled WGS sequence"/>
</dbReference>
<gene>
    <name evidence="1" type="ORF">I79_000766</name>
</gene>
<reference evidence="2" key="1">
    <citation type="journal article" date="2011" name="Nat. Biotechnol.">
        <title>The genomic sequence of the Chinese hamster ovary (CHO)-K1 cell line.</title>
        <authorList>
            <person name="Xu X."/>
            <person name="Nagarajan H."/>
            <person name="Lewis N.E."/>
            <person name="Pan S."/>
            <person name="Cai Z."/>
            <person name="Liu X."/>
            <person name="Chen W."/>
            <person name="Xie M."/>
            <person name="Wang W."/>
            <person name="Hammond S."/>
            <person name="Andersen M.R."/>
            <person name="Neff N."/>
            <person name="Passarelli B."/>
            <person name="Koh W."/>
            <person name="Fan H.C."/>
            <person name="Wang J."/>
            <person name="Gui Y."/>
            <person name="Lee K.H."/>
            <person name="Betenbaugh M.J."/>
            <person name="Quake S.R."/>
            <person name="Famili I."/>
            <person name="Palsson B.O."/>
            <person name="Wang J."/>
        </authorList>
    </citation>
    <scope>NUCLEOTIDE SEQUENCE [LARGE SCALE GENOMIC DNA]</scope>
    <source>
        <strain evidence="2">CHO K1 cell line</strain>
    </source>
</reference>